<dbReference type="RefSeq" id="WP_020852979.1">
    <property type="nucleotide sequence ID" value="NZ_CP006696.1"/>
</dbReference>
<keyword evidence="10" id="KW-0802">TPR repeat</keyword>
<keyword evidence="9" id="KW-0627">Porphyrin biosynthesis</keyword>
<keyword evidence="4" id="KW-1003">Cell membrane</keyword>
<evidence type="ECO:0000256" key="5">
    <source>
        <dbReference type="ARBA" id="ARBA00022519"/>
    </source>
</evidence>
<dbReference type="KEGG" id="xfs:D934_07280"/>
<evidence type="ECO:0000256" key="3">
    <source>
        <dbReference type="ARBA" id="ARBA00004744"/>
    </source>
</evidence>
<evidence type="ECO:0000313" key="14">
    <source>
        <dbReference type="Proteomes" id="UP000027215"/>
    </source>
</evidence>
<comment type="subcellular location">
    <subcellularLocation>
        <location evidence="2">Cell inner membrane</location>
        <topology evidence="2">Multi-pass membrane protein</topology>
    </subcellularLocation>
</comment>
<evidence type="ECO:0000256" key="7">
    <source>
        <dbReference type="ARBA" id="ARBA00022989"/>
    </source>
</evidence>
<keyword evidence="7 11" id="KW-1133">Transmembrane helix</keyword>
<evidence type="ECO:0000256" key="6">
    <source>
        <dbReference type="ARBA" id="ARBA00022692"/>
    </source>
</evidence>
<dbReference type="PATRIC" id="fig|155920.8.peg.1694"/>
<gene>
    <name evidence="13" type="ORF">D934_07280</name>
</gene>
<dbReference type="NCBIfam" id="TIGR00540">
    <property type="entry name" value="TPR_hemY_coli"/>
    <property type="match status" value="1"/>
</dbReference>
<protein>
    <submittedName>
        <fullName evidence="13">Porphyrin biosynthesis protein</fullName>
    </submittedName>
</protein>
<dbReference type="UniPathway" id="UPA00252"/>
<dbReference type="Pfam" id="PF07219">
    <property type="entry name" value="HemY_N"/>
    <property type="match status" value="1"/>
</dbReference>
<dbReference type="InterPro" id="IPR005254">
    <property type="entry name" value="Heme_biosyn_assoc_TPR_pro"/>
</dbReference>
<evidence type="ECO:0000256" key="2">
    <source>
        <dbReference type="ARBA" id="ARBA00004429"/>
    </source>
</evidence>
<reference evidence="13 14" key="1">
    <citation type="submission" date="2013-08" db="EMBL/GenBank/DDBJ databases">
        <authorList>
            <person name="Stouthamer R."/>
            <person name="Nunney L."/>
        </authorList>
    </citation>
    <scope>NUCLEOTIDE SEQUENCE [LARGE SCALE GENOMIC DNA]</scope>
    <source>
        <strain evidence="14">ann-1</strain>
    </source>
</reference>
<dbReference type="SUPFAM" id="SSF48452">
    <property type="entry name" value="TPR-like"/>
    <property type="match status" value="1"/>
</dbReference>
<dbReference type="Proteomes" id="UP000027215">
    <property type="component" value="Chromosome"/>
</dbReference>
<evidence type="ECO:0000256" key="8">
    <source>
        <dbReference type="ARBA" id="ARBA00023136"/>
    </source>
</evidence>
<organism evidence="13 14">
    <name type="scientific">Xylella fastidiosa subsp. sandyi Ann-1</name>
    <dbReference type="NCBI Taxonomy" id="155920"/>
    <lineage>
        <taxon>Bacteria</taxon>
        <taxon>Pseudomonadati</taxon>
        <taxon>Pseudomonadota</taxon>
        <taxon>Gammaproteobacteria</taxon>
        <taxon>Lysobacterales</taxon>
        <taxon>Lysobacteraceae</taxon>
        <taxon>Xylella</taxon>
    </lineage>
</organism>
<evidence type="ECO:0000256" key="9">
    <source>
        <dbReference type="ARBA" id="ARBA00023244"/>
    </source>
</evidence>
<evidence type="ECO:0000256" key="10">
    <source>
        <dbReference type="PROSITE-ProRule" id="PRU00339"/>
    </source>
</evidence>
<dbReference type="GO" id="GO:0006779">
    <property type="term" value="P:porphyrin-containing compound biosynthetic process"/>
    <property type="evidence" value="ECO:0007669"/>
    <property type="project" value="UniProtKB-KW"/>
</dbReference>
<dbReference type="InterPro" id="IPR010817">
    <property type="entry name" value="HemY_N"/>
</dbReference>
<evidence type="ECO:0000313" key="13">
    <source>
        <dbReference type="EMBL" id="AIC11281.1"/>
    </source>
</evidence>
<dbReference type="InterPro" id="IPR011990">
    <property type="entry name" value="TPR-like_helical_dom_sf"/>
</dbReference>
<comment type="pathway">
    <text evidence="3">Porphyrin-containing compound metabolism; protoheme biosynthesis.</text>
</comment>
<evidence type="ECO:0000259" key="12">
    <source>
        <dbReference type="Pfam" id="PF07219"/>
    </source>
</evidence>
<evidence type="ECO:0000256" key="11">
    <source>
        <dbReference type="SAM" id="Phobius"/>
    </source>
</evidence>
<dbReference type="HOGENOM" id="CLU_037501_2_1_6"/>
<accession>A0A060HD12</accession>
<keyword evidence="6 11" id="KW-0812">Transmembrane</keyword>
<dbReference type="GO" id="GO:0042168">
    <property type="term" value="P:heme metabolic process"/>
    <property type="evidence" value="ECO:0007669"/>
    <property type="project" value="InterPro"/>
</dbReference>
<evidence type="ECO:0000256" key="1">
    <source>
        <dbReference type="ARBA" id="ARBA00002962"/>
    </source>
</evidence>
<proteinExistence type="predicted"/>
<keyword evidence="8 11" id="KW-0472">Membrane</keyword>
<feature type="domain" description="HemY N-terminal" evidence="12">
    <location>
        <begin position="33"/>
        <end position="132"/>
    </location>
</feature>
<evidence type="ECO:0000256" key="4">
    <source>
        <dbReference type="ARBA" id="ARBA00022475"/>
    </source>
</evidence>
<comment type="function">
    <text evidence="1">Involved in a late step of protoheme IX synthesis.</text>
</comment>
<dbReference type="GO" id="GO:0005886">
    <property type="term" value="C:plasma membrane"/>
    <property type="evidence" value="ECO:0007669"/>
    <property type="project" value="UniProtKB-SubCell"/>
</dbReference>
<sequence length="389" mass="44678">MNILRNLALWFFLLILGIFSAQWLLQQPNRDLGDVVIRIGGNDYITTVPQATILLLIIVLLLWSLRSLLVLPIRIWKRYKYKQGHTHLIEGLRNVDHGYWQLAERLLIAASEDTEVSAIALTTAIRMADMRGDFDTANVLTNKLAKQDPTTHALLQSERLLALQRPNDAINVLDALETHRLPPRGLLIRARTLIQIGRADEAYSYLGTLREQRLLSDPEYVRFEKETIENVIRQAKDANVLTEHWEALPQALKTHPNIVGTYAIRATVLHLENAAMLSLEQTLERSWDENLIRLYGFLPLKEYQTRQNRAEHWLTLHPNSPNLLLTLGRLALQQQQYSQAETFLRRAIDKETNAETWEELGHNYAAQGDTVHAQECYANALRLYHPSSI</sequence>
<dbReference type="InterPro" id="IPR019734">
    <property type="entry name" value="TPR_rpt"/>
</dbReference>
<dbReference type="PROSITE" id="PS50005">
    <property type="entry name" value="TPR"/>
    <property type="match status" value="1"/>
</dbReference>
<dbReference type="Gene3D" id="1.25.40.10">
    <property type="entry name" value="Tetratricopeptide repeat domain"/>
    <property type="match status" value="1"/>
</dbReference>
<keyword evidence="5" id="KW-0997">Cell inner membrane</keyword>
<name>A0A060HD12_XYLFS</name>
<dbReference type="EMBL" id="CP006696">
    <property type="protein sequence ID" value="AIC11281.1"/>
    <property type="molecule type" value="Genomic_DNA"/>
</dbReference>
<dbReference type="AlphaFoldDB" id="A0A060HD12"/>
<feature type="transmembrane region" description="Helical" evidence="11">
    <location>
        <begin position="50"/>
        <end position="73"/>
    </location>
</feature>
<feature type="repeat" description="TPR" evidence="10">
    <location>
        <begin position="354"/>
        <end position="387"/>
    </location>
</feature>